<proteinExistence type="inferred from homology"/>
<evidence type="ECO:0000256" key="3">
    <source>
        <dbReference type="ARBA" id="ARBA00013190"/>
    </source>
</evidence>
<dbReference type="Gene3D" id="3.90.180.10">
    <property type="entry name" value="Medium-chain alcohol dehydrogenases, catalytic domain"/>
    <property type="match status" value="2"/>
</dbReference>
<keyword evidence="5 8" id="KW-0862">Zinc</keyword>
<evidence type="ECO:0000256" key="6">
    <source>
        <dbReference type="ARBA" id="ARBA00023002"/>
    </source>
</evidence>
<gene>
    <name evidence="11" type="ORF">B0H67DRAFT_681183</name>
</gene>
<evidence type="ECO:0000313" key="11">
    <source>
        <dbReference type="EMBL" id="KAK0725961.1"/>
    </source>
</evidence>
<feature type="domain" description="Alcohol dehydrogenase-like N-terminal" evidence="10">
    <location>
        <begin position="17"/>
        <end position="101"/>
    </location>
</feature>
<comment type="cofactor">
    <cofactor evidence="1 8">
        <name>Zn(2+)</name>
        <dbReference type="ChEBI" id="CHEBI:29105"/>
    </cofactor>
</comment>
<dbReference type="GO" id="GO:0005737">
    <property type="term" value="C:cytoplasm"/>
    <property type="evidence" value="ECO:0007669"/>
    <property type="project" value="TreeGrafter"/>
</dbReference>
<evidence type="ECO:0000256" key="2">
    <source>
        <dbReference type="ARBA" id="ARBA00008072"/>
    </source>
</evidence>
<dbReference type="EC" id="1.1.1.1" evidence="3"/>
<organism evidence="11 12">
    <name type="scientific">Lasiosphaeris hirsuta</name>
    <dbReference type="NCBI Taxonomy" id="260670"/>
    <lineage>
        <taxon>Eukaryota</taxon>
        <taxon>Fungi</taxon>
        <taxon>Dikarya</taxon>
        <taxon>Ascomycota</taxon>
        <taxon>Pezizomycotina</taxon>
        <taxon>Sordariomycetes</taxon>
        <taxon>Sordariomycetidae</taxon>
        <taxon>Sordariales</taxon>
        <taxon>Lasiosphaeriaceae</taxon>
        <taxon>Lasiosphaeris</taxon>
    </lineage>
</organism>
<evidence type="ECO:0000259" key="9">
    <source>
        <dbReference type="Pfam" id="PF00107"/>
    </source>
</evidence>
<keyword evidence="12" id="KW-1185">Reference proteome</keyword>
<dbReference type="InterPro" id="IPR013149">
    <property type="entry name" value="ADH-like_C"/>
</dbReference>
<dbReference type="InterPro" id="IPR002328">
    <property type="entry name" value="ADH_Zn_CS"/>
</dbReference>
<dbReference type="Proteomes" id="UP001172102">
    <property type="component" value="Unassembled WGS sequence"/>
</dbReference>
<evidence type="ECO:0000256" key="8">
    <source>
        <dbReference type="RuleBase" id="RU361277"/>
    </source>
</evidence>
<dbReference type="PANTHER" id="PTHR42940">
    <property type="entry name" value="ALCOHOL DEHYDROGENASE 1-RELATED"/>
    <property type="match status" value="1"/>
</dbReference>
<sequence>MAEITFEKIPVPQPALDEVLVNFKYSGVCHTDLHAMNNDWPLPRKTPVVIGHEGSGIVVSKGSTVTGVSVSDRGDESLCPHATLSGYTVDGTFQQYAVANASLPKDVDAEKGEICKNLGAASFVDYKMSKSVIDDVKAASGRENLGPHAVLVLTPQEQPFQQATAYVRAHGAAVVIGLPAVAKISMPVFDTVVRMVTVKGSYVGSRQDMAEAIEFFSRGLIKAPYKVVGLSELQGVFKAMSENKVVGRCVLDMSK</sequence>
<dbReference type="EMBL" id="JAUKUA010000002">
    <property type="protein sequence ID" value="KAK0725961.1"/>
    <property type="molecule type" value="Genomic_DNA"/>
</dbReference>
<dbReference type="GO" id="GO:0004022">
    <property type="term" value="F:alcohol dehydrogenase (NAD+) activity"/>
    <property type="evidence" value="ECO:0007669"/>
    <property type="project" value="UniProtKB-EC"/>
</dbReference>
<feature type="domain" description="Alcohol dehydrogenase-like C-terminal" evidence="9">
    <location>
        <begin position="106"/>
        <end position="217"/>
    </location>
</feature>
<dbReference type="PANTHER" id="PTHR42940:SF3">
    <property type="entry name" value="ALCOHOL DEHYDROGENASE 1-RELATED"/>
    <property type="match status" value="1"/>
</dbReference>
<evidence type="ECO:0000256" key="7">
    <source>
        <dbReference type="ARBA" id="ARBA00023027"/>
    </source>
</evidence>
<evidence type="ECO:0000256" key="5">
    <source>
        <dbReference type="ARBA" id="ARBA00022833"/>
    </source>
</evidence>
<dbReference type="Pfam" id="PF08240">
    <property type="entry name" value="ADH_N"/>
    <property type="match status" value="1"/>
</dbReference>
<dbReference type="SUPFAM" id="SSF50129">
    <property type="entry name" value="GroES-like"/>
    <property type="match status" value="1"/>
</dbReference>
<comment type="similarity">
    <text evidence="2 8">Belongs to the zinc-containing alcohol dehydrogenase family.</text>
</comment>
<dbReference type="Gene3D" id="3.40.50.720">
    <property type="entry name" value="NAD(P)-binding Rossmann-like Domain"/>
    <property type="match status" value="1"/>
</dbReference>
<reference evidence="11" key="1">
    <citation type="submission" date="2023-06" db="EMBL/GenBank/DDBJ databases">
        <title>Genome-scale phylogeny and comparative genomics of the fungal order Sordariales.</title>
        <authorList>
            <consortium name="Lawrence Berkeley National Laboratory"/>
            <person name="Hensen N."/>
            <person name="Bonometti L."/>
            <person name="Westerberg I."/>
            <person name="Brannstrom I.O."/>
            <person name="Guillou S."/>
            <person name="Cros-Aarteil S."/>
            <person name="Calhoun S."/>
            <person name="Haridas S."/>
            <person name="Kuo A."/>
            <person name="Mondo S."/>
            <person name="Pangilinan J."/>
            <person name="Riley R."/>
            <person name="Labutti K."/>
            <person name="Andreopoulos B."/>
            <person name="Lipzen A."/>
            <person name="Chen C."/>
            <person name="Yanf M."/>
            <person name="Daum C."/>
            <person name="Ng V."/>
            <person name="Clum A."/>
            <person name="Steindorff A."/>
            <person name="Ohm R."/>
            <person name="Martin F."/>
            <person name="Silar P."/>
            <person name="Natvig D."/>
            <person name="Lalanne C."/>
            <person name="Gautier V."/>
            <person name="Ament-Velasquez S.L."/>
            <person name="Kruys A."/>
            <person name="Hutchinson M.I."/>
            <person name="Powell A.J."/>
            <person name="Barry K."/>
            <person name="Miller A.N."/>
            <person name="Grigoriev I.V."/>
            <person name="Debuchy R."/>
            <person name="Gladieux P."/>
            <person name="Thoren M.H."/>
            <person name="Johannesson H."/>
        </authorList>
    </citation>
    <scope>NUCLEOTIDE SEQUENCE</scope>
    <source>
        <strain evidence="11">SMH4607-1</strain>
    </source>
</reference>
<dbReference type="InterPro" id="IPR011032">
    <property type="entry name" value="GroES-like_sf"/>
</dbReference>
<dbReference type="InterPro" id="IPR036291">
    <property type="entry name" value="NAD(P)-bd_dom_sf"/>
</dbReference>
<evidence type="ECO:0000259" key="10">
    <source>
        <dbReference type="Pfam" id="PF08240"/>
    </source>
</evidence>
<dbReference type="AlphaFoldDB" id="A0AA40E6M1"/>
<evidence type="ECO:0000256" key="4">
    <source>
        <dbReference type="ARBA" id="ARBA00022723"/>
    </source>
</evidence>
<dbReference type="Pfam" id="PF00107">
    <property type="entry name" value="ADH_zinc_N"/>
    <property type="match status" value="1"/>
</dbReference>
<dbReference type="SUPFAM" id="SSF51735">
    <property type="entry name" value="NAD(P)-binding Rossmann-fold domains"/>
    <property type="match status" value="1"/>
</dbReference>
<keyword evidence="7" id="KW-0520">NAD</keyword>
<protein>
    <recommendedName>
        <fullName evidence="3">alcohol dehydrogenase</fullName>
        <ecNumber evidence="3">1.1.1.1</ecNumber>
    </recommendedName>
</protein>
<keyword evidence="4 8" id="KW-0479">Metal-binding</keyword>
<keyword evidence="6" id="KW-0560">Oxidoreductase</keyword>
<dbReference type="PROSITE" id="PS00059">
    <property type="entry name" value="ADH_ZINC"/>
    <property type="match status" value="1"/>
</dbReference>
<name>A0AA40E6M1_9PEZI</name>
<accession>A0AA40E6M1</accession>
<dbReference type="GO" id="GO:0008270">
    <property type="term" value="F:zinc ion binding"/>
    <property type="evidence" value="ECO:0007669"/>
    <property type="project" value="InterPro"/>
</dbReference>
<evidence type="ECO:0000313" key="12">
    <source>
        <dbReference type="Proteomes" id="UP001172102"/>
    </source>
</evidence>
<dbReference type="InterPro" id="IPR013154">
    <property type="entry name" value="ADH-like_N"/>
</dbReference>
<comment type="caution">
    <text evidence="11">The sequence shown here is derived from an EMBL/GenBank/DDBJ whole genome shotgun (WGS) entry which is preliminary data.</text>
</comment>
<evidence type="ECO:0000256" key="1">
    <source>
        <dbReference type="ARBA" id="ARBA00001947"/>
    </source>
</evidence>